<dbReference type="Proteomes" id="UP000247346">
    <property type="component" value="Unassembled WGS sequence"/>
</dbReference>
<feature type="transmembrane region" description="Helical" evidence="2">
    <location>
        <begin position="312"/>
        <end position="330"/>
    </location>
</feature>
<protein>
    <recommendedName>
        <fullName evidence="5">Glycosyltransferase RgtA/B/C/D-like domain-containing protein</fullName>
    </recommendedName>
</protein>
<dbReference type="EMBL" id="MDEK01000011">
    <property type="protein sequence ID" value="PPU81928.1"/>
    <property type="molecule type" value="Genomic_DNA"/>
</dbReference>
<evidence type="ECO:0008006" key="5">
    <source>
        <dbReference type="Google" id="ProtNLM"/>
    </source>
</evidence>
<feature type="transmembrane region" description="Helical" evidence="2">
    <location>
        <begin position="220"/>
        <end position="240"/>
    </location>
</feature>
<feature type="transmembrane region" description="Helical" evidence="2">
    <location>
        <begin position="280"/>
        <end position="300"/>
    </location>
</feature>
<name>A0A2P5Z2R6_9XANT</name>
<dbReference type="OrthoDB" id="5287974at2"/>
<dbReference type="GeneID" id="93877713"/>
<comment type="caution">
    <text evidence="3">The sequence shown here is derived from an EMBL/GenBank/DDBJ whole genome shotgun (WGS) entry which is preliminary data.</text>
</comment>
<reference evidence="3 4" key="1">
    <citation type="submission" date="2016-08" db="EMBL/GenBank/DDBJ databases">
        <authorList>
            <person name="Seilhamer J.J."/>
        </authorList>
    </citation>
    <scope>NUCLEOTIDE SEQUENCE [LARGE SCALE GENOMIC DNA]</scope>
    <source>
        <strain evidence="3 4">CFBP4641</strain>
    </source>
</reference>
<keyword evidence="2" id="KW-0472">Membrane</keyword>
<organism evidence="3 4">
    <name type="scientific">Xanthomonas sacchari</name>
    <dbReference type="NCBI Taxonomy" id="56458"/>
    <lineage>
        <taxon>Bacteria</taxon>
        <taxon>Pseudomonadati</taxon>
        <taxon>Pseudomonadota</taxon>
        <taxon>Gammaproteobacteria</taxon>
        <taxon>Lysobacterales</taxon>
        <taxon>Lysobacteraceae</taxon>
        <taxon>Xanthomonas</taxon>
    </lineage>
</organism>
<evidence type="ECO:0000313" key="3">
    <source>
        <dbReference type="EMBL" id="PPU81928.1"/>
    </source>
</evidence>
<proteinExistence type="predicted"/>
<evidence type="ECO:0000256" key="1">
    <source>
        <dbReference type="SAM" id="MobiDB-lite"/>
    </source>
</evidence>
<feature type="region of interest" description="Disordered" evidence="1">
    <location>
        <begin position="1"/>
        <end position="22"/>
    </location>
</feature>
<feature type="transmembrane region" description="Helical" evidence="2">
    <location>
        <begin position="360"/>
        <end position="377"/>
    </location>
</feature>
<evidence type="ECO:0000256" key="2">
    <source>
        <dbReference type="SAM" id="Phobius"/>
    </source>
</evidence>
<feature type="transmembrane region" description="Helical" evidence="2">
    <location>
        <begin position="129"/>
        <end position="147"/>
    </location>
</feature>
<feature type="transmembrane region" description="Helical" evidence="2">
    <location>
        <begin position="181"/>
        <end position="208"/>
    </location>
</feature>
<keyword evidence="2" id="KW-0812">Transmembrane</keyword>
<feature type="transmembrane region" description="Helical" evidence="2">
    <location>
        <begin position="23"/>
        <end position="44"/>
    </location>
</feature>
<sequence>MASASTWPKSAAPRSTTDAPPRARGTAVFVFTAALLALLCHRLLAHGYMSDDAMAQYAKLLLLRDAAGFRIEYLGFLYAQASLYLGVLIGGLPGLSTPLLPYLVDVLAGAALVTLLWRDIAAGLGRGWAWALSAGVVIQPFFLWPTLSGNNQGLGLLVFYVAARALRHFRDDPEAFAYLRLAASLCLLFFVDERACFLALALAPWLFLIAPPRLMRQAPLAFYLVCYLPFLFAVGAWMYLNYMFFGDPLLFVRDATSAFRGISAQAALQPWLQQAAARPWWPPLWLLLAGIVSAPLLLLLRHTRDGDTWRSVLAATATVLGAGTLATWAHFSAQPLDFLALLLVPAALVLGDLRRNARWLGLALLLAGAVSSGWVIARTATSTTRDWIAALQAPAPPRHADAAQLGTWLAEARLPTLLDDRASYPVIVARGDARQLILPFDPRFKQALVDPRRMPAQVVVSDPASQAGALDSLNRRFPQLWQQGLPGYSLVYHQGIYRVWRRLP</sequence>
<feature type="transmembrane region" description="Helical" evidence="2">
    <location>
        <begin position="99"/>
        <end position="117"/>
    </location>
</feature>
<dbReference type="RefSeq" id="WP_041499664.1">
    <property type="nucleotide sequence ID" value="NZ_CP132343.1"/>
</dbReference>
<keyword evidence="2" id="KW-1133">Transmembrane helix</keyword>
<gene>
    <name evidence="3" type="ORF">XsacCFBP4641_13235</name>
</gene>
<dbReference type="AlphaFoldDB" id="A0A2P5Z2R6"/>
<feature type="compositionally biased region" description="Polar residues" evidence="1">
    <location>
        <begin position="1"/>
        <end position="18"/>
    </location>
</feature>
<accession>A0A2P5Z2R6</accession>
<evidence type="ECO:0000313" key="4">
    <source>
        <dbReference type="Proteomes" id="UP000247346"/>
    </source>
</evidence>
<feature type="transmembrane region" description="Helical" evidence="2">
    <location>
        <begin position="73"/>
        <end position="93"/>
    </location>
</feature>
<dbReference type="STRING" id="56458.SB85_09355"/>